<gene>
    <name evidence="8" type="ORF">CK503_13530</name>
</gene>
<feature type="transmembrane region" description="Helical" evidence="7">
    <location>
        <begin position="390"/>
        <end position="409"/>
    </location>
</feature>
<dbReference type="PANTHER" id="PTHR30250:SF10">
    <property type="entry name" value="LIPOPOLYSACCHARIDE BIOSYNTHESIS PROTEIN WZXC"/>
    <property type="match status" value="1"/>
</dbReference>
<comment type="caution">
    <text evidence="8">The sequence shown here is derived from an EMBL/GenBank/DDBJ whole genome shotgun (WGS) entry which is preliminary data.</text>
</comment>
<evidence type="ECO:0000313" key="9">
    <source>
        <dbReference type="Proteomes" id="UP000218831"/>
    </source>
</evidence>
<feature type="transmembrane region" description="Helical" evidence="7">
    <location>
        <begin position="364"/>
        <end position="384"/>
    </location>
</feature>
<dbReference type="InterPro" id="IPR050833">
    <property type="entry name" value="Poly_Biosynth_Transport"/>
</dbReference>
<dbReference type="Proteomes" id="UP000218831">
    <property type="component" value="Unassembled WGS sequence"/>
</dbReference>
<feature type="transmembrane region" description="Helical" evidence="7">
    <location>
        <begin position="292"/>
        <end position="313"/>
    </location>
</feature>
<dbReference type="OrthoDB" id="9770347at2"/>
<dbReference type="Pfam" id="PF13440">
    <property type="entry name" value="Polysacc_synt_3"/>
    <property type="match status" value="1"/>
</dbReference>
<feature type="transmembrane region" description="Helical" evidence="7">
    <location>
        <begin position="80"/>
        <end position="103"/>
    </location>
</feature>
<dbReference type="GO" id="GO:0005886">
    <property type="term" value="C:plasma membrane"/>
    <property type="evidence" value="ECO:0007669"/>
    <property type="project" value="UniProtKB-SubCell"/>
</dbReference>
<organism evidence="8 9">
    <name type="scientific">Fodinibius salipaludis</name>
    <dbReference type="NCBI Taxonomy" id="2032627"/>
    <lineage>
        <taxon>Bacteria</taxon>
        <taxon>Pseudomonadati</taxon>
        <taxon>Balneolota</taxon>
        <taxon>Balneolia</taxon>
        <taxon>Balneolales</taxon>
        <taxon>Balneolaceae</taxon>
        <taxon>Fodinibius</taxon>
    </lineage>
</organism>
<evidence type="ECO:0000256" key="4">
    <source>
        <dbReference type="ARBA" id="ARBA00022692"/>
    </source>
</evidence>
<feature type="transmembrane region" description="Helical" evidence="7">
    <location>
        <begin position="442"/>
        <end position="462"/>
    </location>
</feature>
<proteinExistence type="inferred from homology"/>
<evidence type="ECO:0000256" key="7">
    <source>
        <dbReference type="SAM" id="Phobius"/>
    </source>
</evidence>
<feature type="transmembrane region" description="Helical" evidence="7">
    <location>
        <begin position="115"/>
        <end position="134"/>
    </location>
</feature>
<sequence length="478" mass="53634">MASLTDKTLSGFVWAFSERFGVQAMQMIIFVVLARILTPEAFGLMGMLAVFIAVSQSLTDSGFGQALIQKKEADEVDFSSVFYINLIVSVVIYGILYVTAPLIASFYGELILIELIRVLGLKFIIAAFAMVQIAKLTKEVQFKKLMIAKLPSTLLGGATGIGAAYMDFGVWSLVIQQLTDQTAYSIQVWIQSKWKPIWVFNWQRVKELFDFGGKMMASGILNTIYKNIYEVVIGRYFSTAQVGFYTQANKIKQLPVQNISQALSRVTFPVLSEIQDDDKRLKRAYKKIIRQVVFIIAPVMIGAIVIAEPLFRFVLTDKWLPAVPYFQWLCVSGFFYPLNAYNLNILKVKGRGDLFLKLEIIKKVIGVIGIVIAVQYSVLALVILRAVTATIAYGINSFYSGLFINYGVFEQIKDISKIVLIAILGGLLLFVLNNWLPSIDLLVILADLVIGTVLYVCLIKLFDREVYQNTRNLVAKLF</sequence>
<reference evidence="8 9" key="1">
    <citation type="submission" date="2017-08" db="EMBL/GenBank/DDBJ databases">
        <title>Aliifodinibius alkalisoli sp. nov., isolated from saline alkaline soil.</title>
        <authorList>
            <person name="Liu D."/>
            <person name="Zhang G."/>
        </authorList>
    </citation>
    <scope>NUCLEOTIDE SEQUENCE [LARGE SCALE GENOMIC DNA]</scope>
    <source>
        <strain evidence="8 9">WN023</strain>
    </source>
</reference>
<dbReference type="CDD" id="cd13127">
    <property type="entry name" value="MATE_tuaB_like"/>
    <property type="match status" value="1"/>
</dbReference>
<dbReference type="PANTHER" id="PTHR30250">
    <property type="entry name" value="PST FAMILY PREDICTED COLANIC ACID TRANSPORTER"/>
    <property type="match status" value="1"/>
</dbReference>
<keyword evidence="4 7" id="KW-0812">Transmembrane</keyword>
<feature type="transmembrane region" description="Helical" evidence="7">
    <location>
        <begin position="154"/>
        <end position="175"/>
    </location>
</feature>
<keyword evidence="6 7" id="KW-0472">Membrane</keyword>
<feature type="transmembrane region" description="Helical" evidence="7">
    <location>
        <begin position="325"/>
        <end position="343"/>
    </location>
</feature>
<comment type="similarity">
    <text evidence="2">Belongs to the polysaccharide synthase family.</text>
</comment>
<dbReference type="EMBL" id="NSKE01000010">
    <property type="protein sequence ID" value="PAU93175.1"/>
    <property type="molecule type" value="Genomic_DNA"/>
</dbReference>
<evidence type="ECO:0000256" key="6">
    <source>
        <dbReference type="ARBA" id="ARBA00023136"/>
    </source>
</evidence>
<keyword evidence="5 7" id="KW-1133">Transmembrane helix</keyword>
<evidence type="ECO:0000313" key="8">
    <source>
        <dbReference type="EMBL" id="PAU93175.1"/>
    </source>
</evidence>
<evidence type="ECO:0000256" key="1">
    <source>
        <dbReference type="ARBA" id="ARBA00004651"/>
    </source>
</evidence>
<accession>A0A2A2G8K8</accession>
<dbReference type="AlphaFoldDB" id="A0A2A2G8K8"/>
<name>A0A2A2G8K8_9BACT</name>
<evidence type="ECO:0000256" key="2">
    <source>
        <dbReference type="ARBA" id="ARBA00007430"/>
    </source>
</evidence>
<protein>
    <submittedName>
        <fullName evidence="8">Flippase</fullName>
    </submittedName>
</protein>
<feature type="transmembrane region" description="Helical" evidence="7">
    <location>
        <begin position="418"/>
        <end position="436"/>
    </location>
</feature>
<evidence type="ECO:0000256" key="3">
    <source>
        <dbReference type="ARBA" id="ARBA00022475"/>
    </source>
</evidence>
<comment type="subcellular location">
    <subcellularLocation>
        <location evidence="1">Cell membrane</location>
        <topology evidence="1">Multi-pass membrane protein</topology>
    </subcellularLocation>
</comment>
<dbReference type="RefSeq" id="WP_095607358.1">
    <property type="nucleotide sequence ID" value="NZ_NSKE01000010.1"/>
</dbReference>
<evidence type="ECO:0000256" key="5">
    <source>
        <dbReference type="ARBA" id="ARBA00022989"/>
    </source>
</evidence>
<keyword evidence="3" id="KW-1003">Cell membrane</keyword>
<keyword evidence="9" id="KW-1185">Reference proteome</keyword>